<keyword evidence="12" id="KW-0472">Membrane</keyword>
<comment type="similarity">
    <text evidence="4">Belongs to the cytochrome P450 family.</text>
</comment>
<dbReference type="GO" id="GO:0004497">
    <property type="term" value="F:monooxygenase activity"/>
    <property type="evidence" value="ECO:0007669"/>
    <property type="project" value="UniProtKB-KW"/>
</dbReference>
<keyword evidence="11" id="KW-0503">Monooxygenase</keyword>
<comment type="subcellular location">
    <subcellularLocation>
        <location evidence="3">Endoplasmic reticulum membrane</location>
        <topology evidence="3">Peripheral membrane protein</topology>
    </subcellularLocation>
    <subcellularLocation>
        <location evidence="2">Microsome membrane</location>
        <topology evidence="2">Peripheral membrane protein</topology>
    </subcellularLocation>
</comment>
<keyword evidence="7" id="KW-0256">Endoplasmic reticulum</keyword>
<evidence type="ECO:0000256" key="11">
    <source>
        <dbReference type="ARBA" id="ARBA00023033"/>
    </source>
</evidence>
<comment type="caution">
    <text evidence="13">The sequence shown here is derived from an EMBL/GenBank/DDBJ whole genome shotgun (WGS) entry which is preliminary data.</text>
</comment>
<dbReference type="GO" id="GO:0020037">
    <property type="term" value="F:heme binding"/>
    <property type="evidence" value="ECO:0007669"/>
    <property type="project" value="InterPro"/>
</dbReference>
<evidence type="ECO:0000256" key="4">
    <source>
        <dbReference type="ARBA" id="ARBA00010617"/>
    </source>
</evidence>
<evidence type="ECO:0000256" key="2">
    <source>
        <dbReference type="ARBA" id="ARBA00004174"/>
    </source>
</evidence>
<evidence type="ECO:0000256" key="7">
    <source>
        <dbReference type="ARBA" id="ARBA00022824"/>
    </source>
</evidence>
<dbReference type="GO" id="GO:0016705">
    <property type="term" value="F:oxidoreductase activity, acting on paired donors, with incorporation or reduction of molecular oxygen"/>
    <property type="evidence" value="ECO:0007669"/>
    <property type="project" value="InterPro"/>
</dbReference>
<evidence type="ECO:0000256" key="1">
    <source>
        <dbReference type="ARBA" id="ARBA00001971"/>
    </source>
</evidence>
<dbReference type="InterPro" id="IPR036396">
    <property type="entry name" value="Cyt_P450_sf"/>
</dbReference>
<comment type="cofactor">
    <cofactor evidence="1">
        <name>heme</name>
        <dbReference type="ChEBI" id="CHEBI:30413"/>
    </cofactor>
</comment>
<dbReference type="InterPro" id="IPR050196">
    <property type="entry name" value="Cytochrome_P450_Monoox"/>
</dbReference>
<keyword evidence="6" id="KW-0479">Metal-binding</keyword>
<evidence type="ECO:0000256" key="3">
    <source>
        <dbReference type="ARBA" id="ARBA00004406"/>
    </source>
</evidence>
<protein>
    <recommendedName>
        <fullName evidence="15">Cytochrome P450</fullName>
    </recommendedName>
</protein>
<reference evidence="13" key="1">
    <citation type="journal article" date="2023" name="IScience">
        <title>Live-bearing cockroach genome reveals convergent evolutionary mechanisms linked to viviparity in insects and beyond.</title>
        <authorList>
            <person name="Fouks B."/>
            <person name="Harrison M.C."/>
            <person name="Mikhailova A.A."/>
            <person name="Marchal E."/>
            <person name="English S."/>
            <person name="Carruthers M."/>
            <person name="Jennings E.C."/>
            <person name="Chiamaka E.L."/>
            <person name="Frigard R.A."/>
            <person name="Pippel M."/>
            <person name="Attardo G.M."/>
            <person name="Benoit J.B."/>
            <person name="Bornberg-Bauer E."/>
            <person name="Tobe S.S."/>
        </authorList>
    </citation>
    <scope>NUCLEOTIDE SEQUENCE</scope>
    <source>
        <strain evidence="13">Stay&amp;Tobe</strain>
    </source>
</reference>
<dbReference type="AlphaFoldDB" id="A0AAD8AAS2"/>
<gene>
    <name evidence="13" type="ORF">L9F63_014115</name>
</gene>
<keyword evidence="9" id="KW-0560">Oxidoreductase</keyword>
<evidence type="ECO:0000313" key="14">
    <source>
        <dbReference type="Proteomes" id="UP001233999"/>
    </source>
</evidence>
<accession>A0AAD8AAS2</accession>
<evidence type="ECO:0000256" key="6">
    <source>
        <dbReference type="ARBA" id="ARBA00022723"/>
    </source>
</evidence>
<evidence type="ECO:0000256" key="12">
    <source>
        <dbReference type="ARBA" id="ARBA00023136"/>
    </source>
</evidence>
<dbReference type="Proteomes" id="UP001233999">
    <property type="component" value="Unassembled WGS sequence"/>
</dbReference>
<dbReference type="InterPro" id="IPR001128">
    <property type="entry name" value="Cyt_P450"/>
</dbReference>
<evidence type="ECO:0000256" key="10">
    <source>
        <dbReference type="ARBA" id="ARBA00023004"/>
    </source>
</evidence>
<evidence type="ECO:0000256" key="8">
    <source>
        <dbReference type="ARBA" id="ARBA00022848"/>
    </source>
</evidence>
<evidence type="ECO:0000256" key="9">
    <source>
        <dbReference type="ARBA" id="ARBA00023002"/>
    </source>
</evidence>
<evidence type="ECO:0000256" key="5">
    <source>
        <dbReference type="ARBA" id="ARBA00022617"/>
    </source>
</evidence>
<proteinExistence type="inferred from homology"/>
<dbReference type="GO" id="GO:0005789">
    <property type="term" value="C:endoplasmic reticulum membrane"/>
    <property type="evidence" value="ECO:0007669"/>
    <property type="project" value="UniProtKB-SubCell"/>
</dbReference>
<dbReference type="PANTHER" id="PTHR24291:SF189">
    <property type="entry name" value="CYTOCHROME P450 4C3-RELATED"/>
    <property type="match status" value="1"/>
</dbReference>
<keyword evidence="10" id="KW-0408">Iron</keyword>
<dbReference type="Pfam" id="PF00067">
    <property type="entry name" value="p450"/>
    <property type="match status" value="1"/>
</dbReference>
<name>A0AAD8AAS2_DIPPU</name>
<dbReference type="Gene3D" id="1.10.630.10">
    <property type="entry name" value="Cytochrome P450"/>
    <property type="match status" value="1"/>
</dbReference>
<feature type="non-terminal residue" evidence="13">
    <location>
        <position position="1"/>
    </location>
</feature>
<keyword evidence="8" id="KW-0492">Microsome</keyword>
<sequence length="212" mass="24968">NEWDIHRKLLNPVFHMNTLENSVKIFAREGEILIKKLEKEIGRQSFDFSTYIFRVILNITMSTFFEDLKLLDEEGAREFIENRERANKLFMLRVMSPWVYPDFIYWRTNNGRKAKEIIEITKKLVQDIVKSKREKLAYEKKSRTTNVEDESLGMKKIPTFLNVLVGATEYGVQLSEKNICDEITTFIFASFETAAITLCWLMQVLGNHLEIQ</sequence>
<dbReference type="PANTHER" id="PTHR24291">
    <property type="entry name" value="CYTOCHROME P450 FAMILY 4"/>
    <property type="match status" value="1"/>
</dbReference>
<keyword evidence="5" id="KW-0349">Heme</keyword>
<feature type="non-terminal residue" evidence="13">
    <location>
        <position position="212"/>
    </location>
</feature>
<keyword evidence="14" id="KW-1185">Reference proteome</keyword>
<reference evidence="13" key="2">
    <citation type="submission" date="2023-05" db="EMBL/GenBank/DDBJ databases">
        <authorList>
            <person name="Fouks B."/>
        </authorList>
    </citation>
    <scope>NUCLEOTIDE SEQUENCE</scope>
    <source>
        <strain evidence="13">Stay&amp;Tobe</strain>
        <tissue evidence="13">Testes</tissue>
    </source>
</reference>
<evidence type="ECO:0008006" key="15">
    <source>
        <dbReference type="Google" id="ProtNLM"/>
    </source>
</evidence>
<evidence type="ECO:0000313" key="13">
    <source>
        <dbReference type="EMBL" id="KAJ9594503.1"/>
    </source>
</evidence>
<organism evidence="13 14">
    <name type="scientific">Diploptera punctata</name>
    <name type="common">Pacific beetle cockroach</name>
    <dbReference type="NCBI Taxonomy" id="6984"/>
    <lineage>
        <taxon>Eukaryota</taxon>
        <taxon>Metazoa</taxon>
        <taxon>Ecdysozoa</taxon>
        <taxon>Arthropoda</taxon>
        <taxon>Hexapoda</taxon>
        <taxon>Insecta</taxon>
        <taxon>Pterygota</taxon>
        <taxon>Neoptera</taxon>
        <taxon>Polyneoptera</taxon>
        <taxon>Dictyoptera</taxon>
        <taxon>Blattodea</taxon>
        <taxon>Blaberoidea</taxon>
        <taxon>Blaberidae</taxon>
        <taxon>Diplopterinae</taxon>
        <taxon>Diploptera</taxon>
    </lineage>
</organism>
<dbReference type="EMBL" id="JASPKZ010003044">
    <property type="protein sequence ID" value="KAJ9594503.1"/>
    <property type="molecule type" value="Genomic_DNA"/>
</dbReference>
<dbReference type="SUPFAM" id="SSF48264">
    <property type="entry name" value="Cytochrome P450"/>
    <property type="match status" value="1"/>
</dbReference>
<dbReference type="GO" id="GO:0005506">
    <property type="term" value="F:iron ion binding"/>
    <property type="evidence" value="ECO:0007669"/>
    <property type="project" value="InterPro"/>
</dbReference>